<comment type="caution">
    <text evidence="2">The sequence shown here is derived from an EMBL/GenBank/DDBJ whole genome shotgun (WGS) entry which is preliminary data.</text>
</comment>
<dbReference type="InterPro" id="IPR036249">
    <property type="entry name" value="Thioredoxin-like_sf"/>
</dbReference>
<evidence type="ECO:0000313" key="2">
    <source>
        <dbReference type="EMBL" id="RFU95009.1"/>
    </source>
</evidence>
<name>A0A372MGU4_9SPIR</name>
<organism evidence="2 3">
    <name type="scientific">Sphaerochaeta halotolerans</name>
    <dbReference type="NCBI Taxonomy" id="2293840"/>
    <lineage>
        <taxon>Bacteria</taxon>
        <taxon>Pseudomonadati</taxon>
        <taxon>Spirochaetota</taxon>
        <taxon>Spirochaetia</taxon>
        <taxon>Spirochaetales</taxon>
        <taxon>Sphaerochaetaceae</taxon>
        <taxon>Sphaerochaeta</taxon>
    </lineage>
</organism>
<proteinExistence type="predicted"/>
<evidence type="ECO:0000313" key="3">
    <source>
        <dbReference type="Proteomes" id="UP000264002"/>
    </source>
</evidence>
<evidence type="ECO:0000259" key="1">
    <source>
        <dbReference type="Pfam" id="PF13905"/>
    </source>
</evidence>
<dbReference type="AlphaFoldDB" id="A0A372MGU4"/>
<dbReference type="RefSeq" id="WP_117330256.1">
    <property type="nucleotide sequence ID" value="NZ_QUWK01000006.1"/>
</dbReference>
<dbReference type="InterPro" id="IPR012336">
    <property type="entry name" value="Thioredoxin-like_fold"/>
</dbReference>
<reference evidence="2 3" key="2">
    <citation type="submission" date="2018-09" db="EMBL/GenBank/DDBJ databases">
        <title>Genome of Sphaerochaeta halotolerans strain 4-11.</title>
        <authorList>
            <person name="Nazina T.N."/>
            <person name="Sokolova D.S."/>
        </authorList>
    </citation>
    <scope>NUCLEOTIDE SEQUENCE [LARGE SCALE GENOMIC DNA]</scope>
    <source>
        <strain evidence="2 3">4-11</strain>
    </source>
</reference>
<accession>A0A372MGU4</accession>
<gene>
    <name evidence="2" type="ORF">DYP60_07245</name>
</gene>
<dbReference type="Proteomes" id="UP000264002">
    <property type="component" value="Unassembled WGS sequence"/>
</dbReference>
<reference evidence="3" key="1">
    <citation type="submission" date="2018-08" db="EMBL/GenBank/DDBJ databases">
        <authorList>
            <person name="Grouzdev D.S."/>
            <person name="Krutkina M.S."/>
        </authorList>
    </citation>
    <scope>NUCLEOTIDE SEQUENCE [LARGE SCALE GENOMIC DNA]</scope>
    <source>
        <strain evidence="3">4-11</strain>
    </source>
</reference>
<feature type="domain" description="Thioredoxin-like fold" evidence="1">
    <location>
        <begin position="24"/>
        <end position="91"/>
    </location>
</feature>
<dbReference type="EMBL" id="QUWK01000006">
    <property type="protein sequence ID" value="RFU95009.1"/>
    <property type="molecule type" value="Genomic_DNA"/>
</dbReference>
<sequence>MNSYGKIVQSAHDRQGNPVAVDSEYLLIYYAADWCPYCVEYAEELKEQYNQYKRMYGNRLEIIFAGHVNDQSNENLLAFLDQGSYSFPYILSSSNGASKKAYLRDRPLYALQTLLSIDCAVCTQ</sequence>
<protein>
    <recommendedName>
        <fullName evidence="1">Thioredoxin-like fold domain-containing protein</fullName>
    </recommendedName>
</protein>
<dbReference type="Pfam" id="PF13905">
    <property type="entry name" value="Thioredoxin_8"/>
    <property type="match status" value="1"/>
</dbReference>
<keyword evidence="3" id="KW-1185">Reference proteome</keyword>
<dbReference type="Gene3D" id="3.40.30.10">
    <property type="entry name" value="Glutaredoxin"/>
    <property type="match status" value="1"/>
</dbReference>
<dbReference type="SUPFAM" id="SSF52833">
    <property type="entry name" value="Thioredoxin-like"/>
    <property type="match status" value="1"/>
</dbReference>